<dbReference type="Proteomes" id="UP000186601">
    <property type="component" value="Unassembled WGS sequence"/>
</dbReference>
<proteinExistence type="predicted"/>
<keyword evidence="2" id="KW-1185">Reference proteome</keyword>
<evidence type="ECO:0000313" key="2">
    <source>
        <dbReference type="Proteomes" id="UP000186601"/>
    </source>
</evidence>
<dbReference type="EMBL" id="MLYV02000045">
    <property type="protein sequence ID" value="PSS37393.1"/>
    <property type="molecule type" value="Genomic_DNA"/>
</dbReference>
<protein>
    <submittedName>
        <fullName evidence="1">Uncharacterized protein</fullName>
    </submittedName>
</protein>
<organism evidence="1 2">
    <name type="scientific">Hermanssonia centrifuga</name>
    <dbReference type="NCBI Taxonomy" id="98765"/>
    <lineage>
        <taxon>Eukaryota</taxon>
        <taxon>Fungi</taxon>
        <taxon>Dikarya</taxon>
        <taxon>Basidiomycota</taxon>
        <taxon>Agaricomycotina</taxon>
        <taxon>Agaricomycetes</taxon>
        <taxon>Polyporales</taxon>
        <taxon>Meruliaceae</taxon>
        <taxon>Hermanssonia</taxon>
    </lineage>
</organism>
<gene>
    <name evidence="1" type="ORF">PHLCEN_2v757</name>
</gene>
<evidence type="ECO:0000313" key="1">
    <source>
        <dbReference type="EMBL" id="PSS37393.1"/>
    </source>
</evidence>
<sequence>MDYVVSPHDVAILDVKMQVSYAAVAALTWMTWDTIIHFDIEADSEQWPIIMGEVDIWLHPLSSYHTRRSDNDSVERLYYIRLIQL</sequence>
<name>A0A2R6S563_9APHY</name>
<dbReference type="AlphaFoldDB" id="A0A2R6S563"/>
<comment type="caution">
    <text evidence="1">The sequence shown here is derived from an EMBL/GenBank/DDBJ whole genome shotgun (WGS) entry which is preliminary data.</text>
</comment>
<reference evidence="1 2" key="1">
    <citation type="submission" date="2018-02" db="EMBL/GenBank/DDBJ databases">
        <title>Genome sequence of the basidiomycete white-rot fungus Phlebia centrifuga.</title>
        <authorList>
            <person name="Granchi Z."/>
            <person name="Peng M."/>
            <person name="de Vries R.P."/>
            <person name="Hilden K."/>
            <person name="Makela M.R."/>
            <person name="Grigoriev I."/>
            <person name="Riley R."/>
        </authorList>
    </citation>
    <scope>NUCLEOTIDE SEQUENCE [LARGE SCALE GENOMIC DNA]</scope>
    <source>
        <strain evidence="1 2">FBCC195</strain>
    </source>
</reference>
<accession>A0A2R6S563</accession>